<keyword evidence="2" id="KW-0963">Cytoplasm</keyword>
<evidence type="ECO:0000256" key="9">
    <source>
        <dbReference type="PROSITE-ProRule" id="PRU01091"/>
    </source>
</evidence>
<dbReference type="Gene3D" id="1.10.10.10">
    <property type="entry name" value="Winged helix-like DNA-binding domain superfamily/Winged helix DNA-binding domain"/>
    <property type="match status" value="1"/>
</dbReference>
<keyword evidence="13" id="KW-1185">Reference proteome</keyword>
<evidence type="ECO:0000256" key="7">
    <source>
        <dbReference type="ARBA" id="ARBA00023163"/>
    </source>
</evidence>
<keyword evidence="3 8" id="KW-0597">Phosphoprotein</keyword>
<dbReference type="Pfam" id="PF00072">
    <property type="entry name" value="Response_reg"/>
    <property type="match status" value="1"/>
</dbReference>
<dbReference type="SUPFAM" id="SSF52172">
    <property type="entry name" value="CheY-like"/>
    <property type="match status" value="1"/>
</dbReference>
<dbReference type="PATRIC" id="fig|68170.10.peg.9157"/>
<evidence type="ECO:0000313" key="12">
    <source>
        <dbReference type="EMBL" id="KJK42952.1"/>
    </source>
</evidence>
<feature type="domain" description="Response regulatory" evidence="10">
    <location>
        <begin position="10"/>
        <end position="124"/>
    </location>
</feature>
<evidence type="ECO:0000259" key="11">
    <source>
        <dbReference type="PROSITE" id="PS51755"/>
    </source>
</evidence>
<evidence type="ECO:0000256" key="6">
    <source>
        <dbReference type="ARBA" id="ARBA00023125"/>
    </source>
</evidence>
<feature type="domain" description="OmpR/PhoB-type" evidence="11">
    <location>
        <begin position="133"/>
        <end position="230"/>
    </location>
</feature>
<dbReference type="OrthoDB" id="9812490at2"/>
<evidence type="ECO:0000256" key="5">
    <source>
        <dbReference type="ARBA" id="ARBA00023015"/>
    </source>
</evidence>
<dbReference type="CDD" id="cd00383">
    <property type="entry name" value="trans_reg_C"/>
    <property type="match status" value="1"/>
</dbReference>
<comment type="caution">
    <text evidence="12">The sequence shown here is derived from an EMBL/GenBank/DDBJ whole genome shotgun (WGS) entry which is preliminary data.</text>
</comment>
<organism evidence="12 13">
    <name type="scientific">Lentzea aerocolonigenes</name>
    <name type="common">Lechevalieria aerocolonigenes</name>
    <name type="synonym">Saccharothrix aerocolonigenes</name>
    <dbReference type="NCBI Taxonomy" id="68170"/>
    <lineage>
        <taxon>Bacteria</taxon>
        <taxon>Bacillati</taxon>
        <taxon>Actinomycetota</taxon>
        <taxon>Actinomycetes</taxon>
        <taxon>Pseudonocardiales</taxon>
        <taxon>Pseudonocardiaceae</taxon>
        <taxon>Lentzea</taxon>
    </lineage>
</organism>
<keyword evidence="4" id="KW-0902">Two-component regulatory system</keyword>
<dbReference type="eggNOG" id="COG0745">
    <property type="taxonomic scope" value="Bacteria"/>
</dbReference>
<dbReference type="STRING" id="68170.GCA_000974445_08683"/>
<comment type="subcellular location">
    <subcellularLocation>
        <location evidence="1">Cytoplasm</location>
    </subcellularLocation>
</comment>
<dbReference type="Pfam" id="PF00486">
    <property type="entry name" value="Trans_reg_C"/>
    <property type="match status" value="1"/>
</dbReference>
<dbReference type="GO" id="GO:0045893">
    <property type="term" value="P:positive regulation of DNA-templated transcription"/>
    <property type="evidence" value="ECO:0007669"/>
    <property type="project" value="UniProtKB-ARBA"/>
</dbReference>
<dbReference type="PANTHER" id="PTHR48111:SF28">
    <property type="entry name" value="TRANSCRIPTIONAL REGULATORY PROTEIN TCRX-RELATED"/>
    <property type="match status" value="1"/>
</dbReference>
<proteinExistence type="predicted"/>
<dbReference type="Gene3D" id="3.40.50.2300">
    <property type="match status" value="1"/>
</dbReference>
<dbReference type="Proteomes" id="UP000033393">
    <property type="component" value="Unassembled WGS sequence"/>
</dbReference>
<dbReference type="InterPro" id="IPR001789">
    <property type="entry name" value="Sig_transdc_resp-reg_receiver"/>
</dbReference>
<dbReference type="GO" id="GO:0005829">
    <property type="term" value="C:cytosol"/>
    <property type="evidence" value="ECO:0007669"/>
    <property type="project" value="TreeGrafter"/>
</dbReference>
<dbReference type="GO" id="GO:0042802">
    <property type="term" value="F:identical protein binding"/>
    <property type="evidence" value="ECO:0007669"/>
    <property type="project" value="UniProtKB-ARBA"/>
</dbReference>
<keyword evidence="5" id="KW-0805">Transcription regulation</keyword>
<keyword evidence="6 9" id="KW-0238">DNA-binding</keyword>
<dbReference type="FunFam" id="1.10.10.10:FF:000005">
    <property type="entry name" value="Two-component system response regulator"/>
    <property type="match status" value="1"/>
</dbReference>
<evidence type="ECO:0000313" key="13">
    <source>
        <dbReference type="Proteomes" id="UP000033393"/>
    </source>
</evidence>
<evidence type="ECO:0000259" key="10">
    <source>
        <dbReference type="PROSITE" id="PS50110"/>
    </source>
</evidence>
<dbReference type="GO" id="GO:0000987">
    <property type="term" value="F:cis-regulatory region sequence-specific DNA binding"/>
    <property type="evidence" value="ECO:0007669"/>
    <property type="project" value="UniProtKB-ARBA"/>
</dbReference>
<feature type="modified residue" description="4-aspartylphosphate" evidence="8">
    <location>
        <position position="59"/>
    </location>
</feature>
<dbReference type="InterPro" id="IPR001867">
    <property type="entry name" value="OmpR/PhoB-type_DNA-bd"/>
</dbReference>
<dbReference type="PROSITE" id="PS51755">
    <property type="entry name" value="OMPR_PHOB"/>
    <property type="match status" value="1"/>
</dbReference>
<evidence type="ECO:0000256" key="4">
    <source>
        <dbReference type="ARBA" id="ARBA00023012"/>
    </source>
</evidence>
<dbReference type="PROSITE" id="PS50110">
    <property type="entry name" value="RESPONSE_REGULATORY"/>
    <property type="match status" value="1"/>
</dbReference>
<feature type="DNA-binding region" description="OmpR/PhoB-type" evidence="9">
    <location>
        <begin position="133"/>
        <end position="230"/>
    </location>
</feature>
<dbReference type="AlphaFoldDB" id="A0A0F0GLY3"/>
<reference evidence="12 13" key="1">
    <citation type="submission" date="2015-02" db="EMBL/GenBank/DDBJ databases">
        <authorList>
            <person name="Ju K.-S."/>
            <person name="Doroghazi J.R."/>
            <person name="Metcalf W."/>
        </authorList>
    </citation>
    <scope>NUCLEOTIDE SEQUENCE [LARGE SCALE GENOMIC DNA]</scope>
    <source>
        <strain evidence="12 13">NRRL B-16140</strain>
    </source>
</reference>
<dbReference type="EMBL" id="JYJG01000318">
    <property type="protein sequence ID" value="KJK42952.1"/>
    <property type="molecule type" value="Genomic_DNA"/>
</dbReference>
<dbReference type="InterPro" id="IPR039420">
    <property type="entry name" value="WalR-like"/>
</dbReference>
<sequence>MQDSRVERGRLLVVEDEPSIRELLCASLRFAGFTVSSAATGGEALQAARAESPDLVLLDVMLPDRDGFEVVRRLRSGGLQVPVLYLTARDSSDDRITGLTVGGDGYITKPFSLEEVIARVTAVLRRTRPGHEGEQLTCGDLSLDVESHIVRRGSRIVELSPTEFRLLHYLMRNSGRVLSKAQILDQVWSHDFDGDVGVVESYISYLRRKVDSDAPRLIHTVRGLGYMLRP</sequence>
<dbReference type="InterPro" id="IPR036388">
    <property type="entry name" value="WH-like_DNA-bd_sf"/>
</dbReference>
<name>A0A0F0GLY3_LENAE</name>
<dbReference type="SMART" id="SM00448">
    <property type="entry name" value="REC"/>
    <property type="match status" value="1"/>
</dbReference>
<keyword evidence="7" id="KW-0804">Transcription</keyword>
<dbReference type="SMART" id="SM00862">
    <property type="entry name" value="Trans_reg_C"/>
    <property type="match status" value="1"/>
</dbReference>
<evidence type="ECO:0000256" key="8">
    <source>
        <dbReference type="PROSITE-ProRule" id="PRU00169"/>
    </source>
</evidence>
<dbReference type="FunFam" id="3.40.50.2300:FF:000021">
    <property type="entry name" value="Two-component system response regulator KdpE"/>
    <property type="match status" value="1"/>
</dbReference>
<dbReference type="GO" id="GO:0032993">
    <property type="term" value="C:protein-DNA complex"/>
    <property type="evidence" value="ECO:0007669"/>
    <property type="project" value="TreeGrafter"/>
</dbReference>
<evidence type="ECO:0000256" key="3">
    <source>
        <dbReference type="ARBA" id="ARBA00022553"/>
    </source>
</evidence>
<accession>A0A0F0GLY3</accession>
<protein>
    <submittedName>
        <fullName evidence="12">Alkaline phosphatase</fullName>
    </submittedName>
</protein>
<dbReference type="GO" id="GO:0000156">
    <property type="term" value="F:phosphorelay response regulator activity"/>
    <property type="evidence" value="ECO:0007669"/>
    <property type="project" value="TreeGrafter"/>
</dbReference>
<dbReference type="InterPro" id="IPR011006">
    <property type="entry name" value="CheY-like_superfamily"/>
</dbReference>
<dbReference type="RefSeq" id="WP_045316051.1">
    <property type="nucleotide sequence ID" value="NZ_JYJG01000318.1"/>
</dbReference>
<evidence type="ECO:0000256" key="2">
    <source>
        <dbReference type="ARBA" id="ARBA00022490"/>
    </source>
</evidence>
<evidence type="ECO:0000256" key="1">
    <source>
        <dbReference type="ARBA" id="ARBA00004496"/>
    </source>
</evidence>
<dbReference type="Gene3D" id="6.10.250.690">
    <property type="match status" value="1"/>
</dbReference>
<gene>
    <name evidence="12" type="ORF">UK23_35090</name>
</gene>
<dbReference type="PANTHER" id="PTHR48111">
    <property type="entry name" value="REGULATOR OF RPOS"/>
    <property type="match status" value="1"/>
</dbReference>